<comment type="catalytic activity">
    <reaction evidence="1 14">
        <text>Hydrolyzes free adenine bases from 7,8-dihydro-8-oxoguanine:adenine mismatched double-stranded DNA, leaving an apurinic site.</text>
        <dbReference type="EC" id="3.2.2.31"/>
    </reaction>
</comment>
<dbReference type="RefSeq" id="WP_144852676.1">
    <property type="nucleotide sequence ID" value="NZ_VMRJ01000007.1"/>
</dbReference>
<dbReference type="Pfam" id="PF14815">
    <property type="entry name" value="NUDIX_4"/>
    <property type="match status" value="1"/>
</dbReference>
<dbReference type="SUPFAM" id="SSF48150">
    <property type="entry name" value="DNA-glycosylase"/>
    <property type="match status" value="1"/>
</dbReference>
<comment type="caution">
    <text evidence="16">The sequence shown here is derived from an EMBL/GenBank/DDBJ whole genome shotgun (WGS) entry which is preliminary data.</text>
</comment>
<dbReference type="InterPro" id="IPR023170">
    <property type="entry name" value="HhH_base_excis_C"/>
</dbReference>
<dbReference type="EMBL" id="VMRJ01000007">
    <property type="protein sequence ID" value="TVT37275.1"/>
    <property type="molecule type" value="Genomic_DNA"/>
</dbReference>
<dbReference type="SUPFAM" id="SSF55811">
    <property type="entry name" value="Nudix"/>
    <property type="match status" value="1"/>
</dbReference>
<dbReference type="CDD" id="cd00056">
    <property type="entry name" value="ENDO3c"/>
    <property type="match status" value="1"/>
</dbReference>
<evidence type="ECO:0000256" key="5">
    <source>
        <dbReference type="ARBA" id="ARBA00022023"/>
    </source>
</evidence>
<dbReference type="GO" id="GO:0046872">
    <property type="term" value="F:metal ion binding"/>
    <property type="evidence" value="ECO:0007669"/>
    <property type="project" value="UniProtKB-UniRule"/>
</dbReference>
<reference evidence="16 17" key="1">
    <citation type="submission" date="2019-07" db="EMBL/GenBank/DDBJ databases">
        <title>Hymenobacter sp. straun FUR1 Genome sequencing and assembly.</title>
        <authorList>
            <person name="Chhetri G."/>
        </authorList>
    </citation>
    <scope>NUCLEOTIDE SEQUENCE [LARGE SCALE GENOMIC DNA]</scope>
    <source>
        <strain evidence="16 17">Fur1</strain>
    </source>
</reference>
<dbReference type="NCBIfam" id="TIGR01084">
    <property type="entry name" value="mutY"/>
    <property type="match status" value="1"/>
</dbReference>
<dbReference type="GO" id="GO:0000701">
    <property type="term" value="F:purine-specific mismatch base pair DNA N-glycosylase activity"/>
    <property type="evidence" value="ECO:0007669"/>
    <property type="project" value="UniProtKB-EC"/>
</dbReference>
<evidence type="ECO:0000256" key="10">
    <source>
        <dbReference type="ARBA" id="ARBA00023004"/>
    </source>
</evidence>
<organism evidence="16 17">
    <name type="scientific">Hymenobacter setariae</name>
    <dbReference type="NCBI Taxonomy" id="2594794"/>
    <lineage>
        <taxon>Bacteria</taxon>
        <taxon>Pseudomonadati</taxon>
        <taxon>Bacteroidota</taxon>
        <taxon>Cytophagia</taxon>
        <taxon>Cytophagales</taxon>
        <taxon>Hymenobacteraceae</taxon>
        <taxon>Hymenobacter</taxon>
    </lineage>
</organism>
<comment type="similarity">
    <text evidence="3 14">Belongs to the Nth/MutY family.</text>
</comment>
<dbReference type="FunFam" id="1.10.340.30:FF:000002">
    <property type="entry name" value="Adenine DNA glycosylase"/>
    <property type="match status" value="1"/>
</dbReference>
<dbReference type="GO" id="GO:0006298">
    <property type="term" value="P:mismatch repair"/>
    <property type="evidence" value="ECO:0007669"/>
    <property type="project" value="TreeGrafter"/>
</dbReference>
<evidence type="ECO:0000313" key="16">
    <source>
        <dbReference type="EMBL" id="TVT37275.1"/>
    </source>
</evidence>
<gene>
    <name evidence="16" type="primary">mutY</name>
    <name evidence="16" type="ORF">FNT36_22985</name>
</gene>
<evidence type="ECO:0000259" key="15">
    <source>
        <dbReference type="SMART" id="SM00478"/>
    </source>
</evidence>
<comment type="cofactor">
    <cofactor evidence="14">
        <name>[4Fe-4S] cluster</name>
        <dbReference type="ChEBI" id="CHEBI:49883"/>
    </cofactor>
    <text evidence="14">Binds 1 [4Fe-4S] cluster.</text>
</comment>
<evidence type="ECO:0000256" key="3">
    <source>
        <dbReference type="ARBA" id="ARBA00008343"/>
    </source>
</evidence>
<keyword evidence="7" id="KW-0479">Metal-binding</keyword>
<dbReference type="CDD" id="cd03431">
    <property type="entry name" value="NUDIX_DNA_Glycosylase_C-MutY"/>
    <property type="match status" value="1"/>
</dbReference>
<keyword evidence="10 14" id="KW-0408">Iron</keyword>
<dbReference type="InterPro" id="IPR003265">
    <property type="entry name" value="HhH-GPD_domain"/>
</dbReference>
<dbReference type="GO" id="GO:0051539">
    <property type="term" value="F:4 iron, 4 sulfur cluster binding"/>
    <property type="evidence" value="ECO:0007669"/>
    <property type="project" value="UniProtKB-UniRule"/>
</dbReference>
<dbReference type="PANTHER" id="PTHR42944">
    <property type="entry name" value="ADENINE DNA GLYCOSYLASE"/>
    <property type="match status" value="1"/>
</dbReference>
<keyword evidence="17" id="KW-1185">Reference proteome</keyword>
<protein>
    <recommendedName>
        <fullName evidence="5 14">Adenine DNA glycosylase</fullName>
        <ecNumber evidence="4 14">3.2.2.31</ecNumber>
    </recommendedName>
</protein>
<dbReference type="Gene3D" id="1.10.340.30">
    <property type="entry name" value="Hypothetical protein, domain 2"/>
    <property type="match status" value="1"/>
</dbReference>
<comment type="function">
    <text evidence="2">Adenine glycosylase active on G-A mispairs. MutY also corrects error-prone DNA synthesis past GO lesions which are due to the oxidatively damaged form of guanine: 7,8-dihydro-8-oxoguanine (8-oxo-dGTP).</text>
</comment>
<dbReference type="GO" id="GO:0006284">
    <property type="term" value="P:base-excision repair"/>
    <property type="evidence" value="ECO:0007669"/>
    <property type="project" value="UniProtKB-UniRule"/>
</dbReference>
<dbReference type="InterPro" id="IPR044298">
    <property type="entry name" value="MIG/MutY"/>
</dbReference>
<dbReference type="InterPro" id="IPR000445">
    <property type="entry name" value="HhH_motif"/>
</dbReference>
<keyword evidence="12" id="KW-0234">DNA repair</keyword>
<evidence type="ECO:0000256" key="1">
    <source>
        <dbReference type="ARBA" id="ARBA00000843"/>
    </source>
</evidence>
<dbReference type="EC" id="3.2.2.31" evidence="4 14"/>
<evidence type="ECO:0000256" key="8">
    <source>
        <dbReference type="ARBA" id="ARBA00022763"/>
    </source>
</evidence>
<dbReference type="SMART" id="SM00478">
    <property type="entry name" value="ENDO3c"/>
    <property type="match status" value="1"/>
</dbReference>
<keyword evidence="6" id="KW-0004">4Fe-4S</keyword>
<feature type="domain" description="HhH-GPD" evidence="15">
    <location>
        <begin position="49"/>
        <end position="200"/>
    </location>
</feature>
<evidence type="ECO:0000256" key="14">
    <source>
        <dbReference type="RuleBase" id="RU365096"/>
    </source>
</evidence>
<keyword evidence="8 14" id="KW-0227">DNA damage</keyword>
<sequence length="368" mass="40885">MLVPTAPAAASPAPSFLASALLNWYPRHRRDLPWRHTRNPYAIWLSEVILQQTRVAQGLPYYLDFLTSYPTVQDLAAAPEQEVLRHWQGLGYYSRARNMHHTAQQVVREFDGQFPSTYAGLRQLKGVGPYTAAAIASFAFDEAVAVLDGNVFRVLARIFGLHSDIAAPASRKEFQAVADQHLPPAHAAEFNQAIMEFGALQCTPLKPDCLFCPLQSQCWAFQHGQVTLLPVKAKAKAVRTRYFHYFVLRHGERLYLKERPGGDIWQGLYDFALAETDAATMSAAEVVRHVEALGGTLVTSHVAEDRPAPTLRHVLSHQKLEARFHAVELAAALPETAARDLGLRSYSASEIEALPKPVLISNYLAKAK</sequence>
<proteinExistence type="inferred from homology"/>
<dbReference type="Gene3D" id="3.90.79.10">
    <property type="entry name" value="Nucleoside Triphosphate Pyrophosphohydrolase"/>
    <property type="match status" value="1"/>
</dbReference>
<dbReference type="Pfam" id="PF00730">
    <property type="entry name" value="HhH-GPD"/>
    <property type="match status" value="1"/>
</dbReference>
<dbReference type="InterPro" id="IPR015797">
    <property type="entry name" value="NUDIX_hydrolase-like_dom_sf"/>
</dbReference>
<evidence type="ECO:0000256" key="11">
    <source>
        <dbReference type="ARBA" id="ARBA00023014"/>
    </source>
</evidence>
<keyword evidence="11" id="KW-0411">Iron-sulfur</keyword>
<name>A0A558BL83_9BACT</name>
<dbReference type="GO" id="GO:0035485">
    <property type="term" value="F:adenine/guanine mispair binding"/>
    <property type="evidence" value="ECO:0007669"/>
    <property type="project" value="TreeGrafter"/>
</dbReference>
<evidence type="ECO:0000256" key="7">
    <source>
        <dbReference type="ARBA" id="ARBA00022723"/>
    </source>
</evidence>
<dbReference type="InterPro" id="IPR011257">
    <property type="entry name" value="DNA_glycosylase"/>
</dbReference>
<evidence type="ECO:0000313" key="17">
    <source>
        <dbReference type="Proteomes" id="UP000317624"/>
    </source>
</evidence>
<dbReference type="GO" id="GO:0034039">
    <property type="term" value="F:8-oxo-7,8-dihydroguanine DNA N-glycosylase activity"/>
    <property type="evidence" value="ECO:0007669"/>
    <property type="project" value="TreeGrafter"/>
</dbReference>
<dbReference type="InterPro" id="IPR005760">
    <property type="entry name" value="A/G_AdeGlyc_MutY"/>
</dbReference>
<dbReference type="GO" id="GO:0032357">
    <property type="term" value="F:oxidized purine DNA binding"/>
    <property type="evidence" value="ECO:0007669"/>
    <property type="project" value="TreeGrafter"/>
</dbReference>
<keyword evidence="13 14" id="KW-0326">Glycosidase</keyword>
<dbReference type="Gene3D" id="1.10.1670.10">
    <property type="entry name" value="Helix-hairpin-Helix base-excision DNA repair enzymes (C-terminal)"/>
    <property type="match status" value="1"/>
</dbReference>
<dbReference type="Proteomes" id="UP000317624">
    <property type="component" value="Unassembled WGS sequence"/>
</dbReference>
<accession>A0A558BL83</accession>
<evidence type="ECO:0000256" key="12">
    <source>
        <dbReference type="ARBA" id="ARBA00023204"/>
    </source>
</evidence>
<evidence type="ECO:0000256" key="13">
    <source>
        <dbReference type="ARBA" id="ARBA00023295"/>
    </source>
</evidence>
<evidence type="ECO:0000256" key="9">
    <source>
        <dbReference type="ARBA" id="ARBA00022801"/>
    </source>
</evidence>
<evidence type="ECO:0000256" key="2">
    <source>
        <dbReference type="ARBA" id="ARBA00002933"/>
    </source>
</evidence>
<evidence type="ECO:0000256" key="4">
    <source>
        <dbReference type="ARBA" id="ARBA00012045"/>
    </source>
</evidence>
<dbReference type="OrthoDB" id="9802365at2"/>
<dbReference type="PANTHER" id="PTHR42944:SF1">
    <property type="entry name" value="ADENINE DNA GLYCOSYLASE"/>
    <property type="match status" value="1"/>
</dbReference>
<keyword evidence="9" id="KW-0378">Hydrolase</keyword>
<dbReference type="AlphaFoldDB" id="A0A558BL83"/>
<dbReference type="InterPro" id="IPR029119">
    <property type="entry name" value="MutY_C"/>
</dbReference>
<dbReference type="Pfam" id="PF00633">
    <property type="entry name" value="HHH"/>
    <property type="match status" value="1"/>
</dbReference>
<evidence type="ECO:0000256" key="6">
    <source>
        <dbReference type="ARBA" id="ARBA00022485"/>
    </source>
</evidence>